<evidence type="ECO:0000313" key="1">
    <source>
        <dbReference type="EMBL" id="RDX64072.1"/>
    </source>
</evidence>
<proteinExistence type="predicted"/>
<accession>A0A371EDF5</accession>
<dbReference type="OrthoDB" id="1936908at2759"/>
<evidence type="ECO:0008006" key="3">
    <source>
        <dbReference type="Google" id="ProtNLM"/>
    </source>
</evidence>
<protein>
    <recommendedName>
        <fullName evidence="3">Retrotransposon gag domain-containing protein</fullName>
    </recommendedName>
</protein>
<evidence type="ECO:0000313" key="2">
    <source>
        <dbReference type="Proteomes" id="UP000257109"/>
    </source>
</evidence>
<name>A0A371EDF5_MUCPR</name>
<gene>
    <name evidence="1" type="ORF">CR513_57415</name>
</gene>
<dbReference type="EMBL" id="QJKJ01014567">
    <property type="protein sequence ID" value="RDX64072.1"/>
    <property type="molecule type" value="Genomic_DNA"/>
</dbReference>
<reference evidence="1" key="1">
    <citation type="submission" date="2018-05" db="EMBL/GenBank/DDBJ databases">
        <title>Draft genome of Mucuna pruriens seed.</title>
        <authorList>
            <person name="Nnadi N.E."/>
            <person name="Vos R."/>
            <person name="Hasami M.H."/>
            <person name="Devisetty U.K."/>
            <person name="Aguiy J.C."/>
        </authorList>
    </citation>
    <scope>NUCLEOTIDE SEQUENCE [LARGE SCALE GENOMIC DNA]</scope>
    <source>
        <strain evidence="1">JCA_2017</strain>
    </source>
</reference>
<dbReference type="AlphaFoldDB" id="A0A371EDF5"/>
<organism evidence="1 2">
    <name type="scientific">Mucuna pruriens</name>
    <name type="common">Velvet bean</name>
    <name type="synonym">Dolichos pruriens</name>
    <dbReference type="NCBI Taxonomy" id="157652"/>
    <lineage>
        <taxon>Eukaryota</taxon>
        <taxon>Viridiplantae</taxon>
        <taxon>Streptophyta</taxon>
        <taxon>Embryophyta</taxon>
        <taxon>Tracheophyta</taxon>
        <taxon>Spermatophyta</taxon>
        <taxon>Magnoliopsida</taxon>
        <taxon>eudicotyledons</taxon>
        <taxon>Gunneridae</taxon>
        <taxon>Pentapetalae</taxon>
        <taxon>rosids</taxon>
        <taxon>fabids</taxon>
        <taxon>Fabales</taxon>
        <taxon>Fabaceae</taxon>
        <taxon>Papilionoideae</taxon>
        <taxon>50 kb inversion clade</taxon>
        <taxon>NPAAA clade</taxon>
        <taxon>indigoferoid/millettioid clade</taxon>
        <taxon>Phaseoleae</taxon>
        <taxon>Mucuna</taxon>
    </lineage>
</organism>
<feature type="non-terminal residue" evidence="1">
    <location>
        <position position="1"/>
    </location>
</feature>
<dbReference type="Proteomes" id="UP000257109">
    <property type="component" value="Unassembled WGS sequence"/>
</dbReference>
<comment type="caution">
    <text evidence="1">The sequence shown here is derived from an EMBL/GenBank/DDBJ whole genome shotgun (WGS) entry which is preliminary data.</text>
</comment>
<sequence length="140" mass="17159">MEKIFYVMHYLEEQKMTYATYMLFGEAKKYFSGKILNDYMTKFEYLSHFYNQLTFEEWRCCKFKERLRYKLKRMIIPIAIQEFLELVEKFKVAERLEHNTRVELDHLDSKKDIIKRNLIADHKINIGILDLNSVREAWSL</sequence>
<keyword evidence="2" id="KW-1185">Reference proteome</keyword>